<feature type="compositionally biased region" description="Basic and acidic residues" evidence="1">
    <location>
        <begin position="1"/>
        <end position="27"/>
    </location>
</feature>
<keyword evidence="3" id="KW-1185">Reference proteome</keyword>
<comment type="caution">
    <text evidence="2">The sequence shown here is derived from an EMBL/GenBank/DDBJ whole genome shotgun (WGS) entry which is preliminary data.</text>
</comment>
<feature type="region of interest" description="Disordered" evidence="1">
    <location>
        <begin position="1"/>
        <end position="71"/>
    </location>
</feature>
<dbReference type="Proteomes" id="UP000542353">
    <property type="component" value="Unassembled WGS sequence"/>
</dbReference>
<feature type="compositionally biased region" description="Low complexity" evidence="1">
    <location>
        <begin position="48"/>
        <end position="71"/>
    </location>
</feature>
<protein>
    <submittedName>
        <fullName evidence="2">Uncharacterized protein</fullName>
    </submittedName>
</protein>
<dbReference type="EMBL" id="JACHIH010000016">
    <property type="protein sequence ID" value="MBB5047984.1"/>
    <property type="molecule type" value="Genomic_DNA"/>
</dbReference>
<dbReference type="RefSeq" id="WP_184258340.1">
    <property type="nucleotide sequence ID" value="NZ_JACHIH010000016.1"/>
</dbReference>
<reference evidence="2 3" key="1">
    <citation type="submission" date="2020-08" db="EMBL/GenBank/DDBJ databases">
        <title>Genomic Encyclopedia of Type Strains, Phase IV (KMG-IV): sequencing the most valuable type-strain genomes for metagenomic binning, comparative biology and taxonomic classification.</title>
        <authorList>
            <person name="Goeker M."/>
        </authorList>
    </citation>
    <scope>NUCLEOTIDE SEQUENCE [LARGE SCALE GENOMIC DNA]</scope>
    <source>
        <strain evidence="2 3">DSM 12706</strain>
    </source>
</reference>
<organism evidence="2 3">
    <name type="scientific">Rhodopseudomonas rhenobacensis</name>
    <dbReference type="NCBI Taxonomy" id="87461"/>
    <lineage>
        <taxon>Bacteria</taxon>
        <taxon>Pseudomonadati</taxon>
        <taxon>Pseudomonadota</taxon>
        <taxon>Alphaproteobacteria</taxon>
        <taxon>Hyphomicrobiales</taxon>
        <taxon>Nitrobacteraceae</taxon>
        <taxon>Rhodopseudomonas</taxon>
    </lineage>
</organism>
<evidence type="ECO:0000256" key="1">
    <source>
        <dbReference type="SAM" id="MobiDB-lite"/>
    </source>
</evidence>
<gene>
    <name evidence="2" type="ORF">HNR60_002743</name>
</gene>
<dbReference type="AlphaFoldDB" id="A0A7W7Z4T6"/>
<evidence type="ECO:0000313" key="3">
    <source>
        <dbReference type="Proteomes" id="UP000542353"/>
    </source>
</evidence>
<accession>A0A7W7Z4T6</accession>
<sequence length="71" mass="7770">MTDAPELSKTDRNIARQSRLRDALRENLKRRKSQLRGRAEQPAPPPGRAAATPPEPSETSPPTAEAQDPNA</sequence>
<evidence type="ECO:0000313" key="2">
    <source>
        <dbReference type="EMBL" id="MBB5047984.1"/>
    </source>
</evidence>
<name>A0A7W7Z4T6_9BRAD</name>
<proteinExistence type="predicted"/>